<protein>
    <submittedName>
        <fullName evidence="1">Uncharacterized protein</fullName>
    </submittedName>
</protein>
<dbReference type="Proteomes" id="UP001186974">
    <property type="component" value="Unassembled WGS sequence"/>
</dbReference>
<comment type="caution">
    <text evidence="1">The sequence shown here is derived from an EMBL/GenBank/DDBJ whole genome shotgun (WGS) entry which is preliminary data.</text>
</comment>
<gene>
    <name evidence="1" type="ORF">LTS18_011344</name>
</gene>
<evidence type="ECO:0000313" key="2">
    <source>
        <dbReference type="Proteomes" id="UP001186974"/>
    </source>
</evidence>
<dbReference type="EMBL" id="JAWDJW010009605">
    <property type="protein sequence ID" value="KAK3058415.1"/>
    <property type="molecule type" value="Genomic_DNA"/>
</dbReference>
<evidence type="ECO:0000313" key="1">
    <source>
        <dbReference type="EMBL" id="KAK3058415.1"/>
    </source>
</evidence>
<name>A0ACC3CYK7_9PEZI</name>
<sequence length="407" mass="44247">MTAVNRSRTPVPIQQARGQALFSTNLGKQKPRTAVPGASIIVRSGDAFEDARMYAFRIREIFPAQAAAVGSRDTYELRDYFDEYDIQIQGRQFLKNVLGCLRYHNQVVVGFVISWSHEQSKEKFESLLKSTNILEVFGEKLLTKHGEDFLTSALAHIRHSLRMVRRSQELSGIVEPRVHSPKLPEVRRAPSPAPRETSAPAPIKVPEQLRTSYVETVTTAPPPLVKRGSGPVSSASRQRLLAPSNPPALPVPSAQHGLNRRMVSDPVATTGYNGFGVPMQDPSNRSLSHSQVPPNHAPQYGSLMATPPTGRVPLHMPASSHPLGRSTSFHYGNNMPARSPSNVALNHQGHFPGTPQPIHLAPGINHMGMTNPSAATYPPPHGSLPSHLAGQLPTGLYNVSTHNVSGG</sequence>
<reference evidence="1" key="1">
    <citation type="submission" date="2024-09" db="EMBL/GenBank/DDBJ databases">
        <title>Black Yeasts Isolated from many extreme environments.</title>
        <authorList>
            <person name="Coleine C."/>
            <person name="Stajich J.E."/>
            <person name="Selbmann L."/>
        </authorList>
    </citation>
    <scope>NUCLEOTIDE SEQUENCE</scope>
    <source>
        <strain evidence="1">CCFEE 5737</strain>
    </source>
</reference>
<organism evidence="1 2">
    <name type="scientific">Coniosporium uncinatum</name>
    <dbReference type="NCBI Taxonomy" id="93489"/>
    <lineage>
        <taxon>Eukaryota</taxon>
        <taxon>Fungi</taxon>
        <taxon>Dikarya</taxon>
        <taxon>Ascomycota</taxon>
        <taxon>Pezizomycotina</taxon>
        <taxon>Dothideomycetes</taxon>
        <taxon>Dothideomycetes incertae sedis</taxon>
        <taxon>Coniosporium</taxon>
    </lineage>
</organism>
<accession>A0ACC3CYK7</accession>
<proteinExistence type="predicted"/>
<keyword evidence="2" id="KW-1185">Reference proteome</keyword>